<evidence type="ECO:0000313" key="1">
    <source>
        <dbReference type="EMBL" id="QSZ35779.1"/>
    </source>
</evidence>
<proteinExistence type="predicted"/>
<dbReference type="Proteomes" id="UP000672032">
    <property type="component" value="Chromosome 6"/>
</dbReference>
<name>A0A8A3PLD4_9HELO</name>
<reference evidence="1" key="1">
    <citation type="submission" date="2020-10" db="EMBL/GenBank/DDBJ databases">
        <title>Genome Sequence of Monilinia vaccinii-corymbosi Sheds Light on Mummy Berry Disease Infection of Blueberry and Mating Type.</title>
        <authorList>
            <person name="Yow A.G."/>
            <person name="Zhang Y."/>
            <person name="Bansal K."/>
            <person name="Eacker S.M."/>
            <person name="Sullivan S."/>
            <person name="Liachko I."/>
            <person name="Cubeta M.A."/>
            <person name="Rollins J.A."/>
            <person name="Ashrafi H."/>
        </authorList>
    </citation>
    <scope>NUCLEOTIDE SEQUENCE</scope>
    <source>
        <strain evidence="1">RL-1</strain>
    </source>
</reference>
<protein>
    <submittedName>
        <fullName evidence="1">Uncharacterized protein</fullName>
    </submittedName>
</protein>
<gene>
    <name evidence="1" type="ORF">DSL72_006901</name>
</gene>
<accession>A0A8A3PLD4</accession>
<organism evidence="1 2">
    <name type="scientific">Monilinia vaccinii-corymbosi</name>
    <dbReference type="NCBI Taxonomy" id="61207"/>
    <lineage>
        <taxon>Eukaryota</taxon>
        <taxon>Fungi</taxon>
        <taxon>Dikarya</taxon>
        <taxon>Ascomycota</taxon>
        <taxon>Pezizomycotina</taxon>
        <taxon>Leotiomycetes</taxon>
        <taxon>Helotiales</taxon>
        <taxon>Sclerotiniaceae</taxon>
        <taxon>Monilinia</taxon>
    </lineage>
</organism>
<keyword evidence="2" id="KW-1185">Reference proteome</keyword>
<sequence length="99" mass="10589">MFMPVKDMSGFKMLCRGESDIRKVCPDMSFLLITIAGKARLQGSPSGCVNVSSPLRHALHGVMASAEAVDFISLLVPYLDHAPTVTDPEAPAPRTQSCA</sequence>
<dbReference type="AlphaFoldDB" id="A0A8A3PLD4"/>
<evidence type="ECO:0000313" key="2">
    <source>
        <dbReference type="Proteomes" id="UP000672032"/>
    </source>
</evidence>
<dbReference type="EMBL" id="CP063410">
    <property type="protein sequence ID" value="QSZ35779.1"/>
    <property type="molecule type" value="Genomic_DNA"/>
</dbReference>